<feature type="compositionally biased region" description="Basic and acidic residues" evidence="1">
    <location>
        <begin position="107"/>
        <end position="120"/>
    </location>
</feature>
<sequence>MARKPGPAKAHAIRSSALSACRTPRLAPSCLAGHGPIQLARSPSTGHPAPQARGRNLRSRSGEDLRSSRPPSQPALLQGLRAQQSTRGLARGAAQRPAPIQEPQGSRPRESRGATVRPDR</sequence>
<evidence type="ECO:0000313" key="3">
    <source>
        <dbReference type="Proteomes" id="UP001066276"/>
    </source>
</evidence>
<evidence type="ECO:0000256" key="1">
    <source>
        <dbReference type="SAM" id="MobiDB-lite"/>
    </source>
</evidence>
<keyword evidence="3" id="KW-1185">Reference proteome</keyword>
<proteinExistence type="predicted"/>
<accession>A0AAV7SEN1</accession>
<dbReference type="Proteomes" id="UP001066276">
    <property type="component" value="Chromosome 4_2"/>
</dbReference>
<reference evidence="2" key="1">
    <citation type="journal article" date="2022" name="bioRxiv">
        <title>Sequencing and chromosome-scale assembly of the giantPleurodeles waltlgenome.</title>
        <authorList>
            <person name="Brown T."/>
            <person name="Elewa A."/>
            <person name="Iarovenko S."/>
            <person name="Subramanian E."/>
            <person name="Araus A.J."/>
            <person name="Petzold A."/>
            <person name="Susuki M."/>
            <person name="Suzuki K.-i.T."/>
            <person name="Hayashi T."/>
            <person name="Toyoda A."/>
            <person name="Oliveira C."/>
            <person name="Osipova E."/>
            <person name="Leigh N.D."/>
            <person name="Simon A."/>
            <person name="Yun M.H."/>
        </authorList>
    </citation>
    <scope>NUCLEOTIDE SEQUENCE</scope>
    <source>
        <strain evidence="2">20211129_DDA</strain>
        <tissue evidence="2">Liver</tissue>
    </source>
</reference>
<organism evidence="2 3">
    <name type="scientific">Pleurodeles waltl</name>
    <name type="common">Iberian ribbed newt</name>
    <dbReference type="NCBI Taxonomy" id="8319"/>
    <lineage>
        <taxon>Eukaryota</taxon>
        <taxon>Metazoa</taxon>
        <taxon>Chordata</taxon>
        <taxon>Craniata</taxon>
        <taxon>Vertebrata</taxon>
        <taxon>Euteleostomi</taxon>
        <taxon>Amphibia</taxon>
        <taxon>Batrachia</taxon>
        <taxon>Caudata</taxon>
        <taxon>Salamandroidea</taxon>
        <taxon>Salamandridae</taxon>
        <taxon>Pleurodelinae</taxon>
        <taxon>Pleurodeles</taxon>
    </lineage>
</organism>
<protein>
    <submittedName>
        <fullName evidence="2">Uncharacterized protein</fullName>
    </submittedName>
</protein>
<comment type="caution">
    <text evidence="2">The sequence shown here is derived from an EMBL/GenBank/DDBJ whole genome shotgun (WGS) entry which is preliminary data.</text>
</comment>
<dbReference type="EMBL" id="JANPWB010000008">
    <property type="protein sequence ID" value="KAJ1162660.1"/>
    <property type="molecule type" value="Genomic_DNA"/>
</dbReference>
<dbReference type="AlphaFoldDB" id="A0AAV7SEN1"/>
<name>A0AAV7SEN1_PLEWA</name>
<feature type="region of interest" description="Disordered" evidence="1">
    <location>
        <begin position="1"/>
        <end position="120"/>
    </location>
</feature>
<evidence type="ECO:0000313" key="2">
    <source>
        <dbReference type="EMBL" id="KAJ1162660.1"/>
    </source>
</evidence>
<gene>
    <name evidence="2" type="ORF">NDU88_003127</name>
</gene>